<dbReference type="EMBL" id="CAWUPB010000913">
    <property type="protein sequence ID" value="CAK7333127.1"/>
    <property type="molecule type" value="Genomic_DNA"/>
</dbReference>
<keyword evidence="4" id="KW-0143">Chaperone</keyword>
<dbReference type="PRINTS" id="PR00775">
    <property type="entry name" value="HEATSHOCK90"/>
</dbReference>
<protein>
    <submittedName>
        <fullName evidence="6">Uncharacterized protein</fullName>
    </submittedName>
</protein>
<evidence type="ECO:0000313" key="6">
    <source>
        <dbReference type="EMBL" id="CAK7333127.1"/>
    </source>
</evidence>
<accession>A0AAV1RF61</accession>
<dbReference type="SUPFAM" id="SSF55874">
    <property type="entry name" value="ATPase domain of HSP90 chaperone/DNA topoisomerase II/histidine kinase"/>
    <property type="match status" value="1"/>
</dbReference>
<dbReference type="Proteomes" id="UP001314170">
    <property type="component" value="Unassembled WGS sequence"/>
</dbReference>
<dbReference type="GO" id="GO:0016887">
    <property type="term" value="F:ATP hydrolysis activity"/>
    <property type="evidence" value="ECO:0007669"/>
    <property type="project" value="InterPro"/>
</dbReference>
<dbReference type="InterPro" id="IPR001404">
    <property type="entry name" value="Hsp90_fam"/>
</dbReference>
<dbReference type="GO" id="GO:0140662">
    <property type="term" value="F:ATP-dependent protein folding chaperone"/>
    <property type="evidence" value="ECO:0007669"/>
    <property type="project" value="InterPro"/>
</dbReference>
<evidence type="ECO:0000256" key="5">
    <source>
        <dbReference type="SAM" id="MobiDB-lite"/>
    </source>
</evidence>
<sequence>MVLILVNFVLNVDLVNNFGTIARSEMKEFVKSLPARVDVSMIGQFGVGFYYAYLVVERVVMTTKHNDNMFGSHYPVVLSLLQEMLMESNLMKMIEKEISDDEDDEPKKEKEGNVEEVDKEMETKS</sequence>
<keyword evidence="7" id="KW-1185">Reference proteome</keyword>
<evidence type="ECO:0000256" key="4">
    <source>
        <dbReference type="ARBA" id="ARBA00023186"/>
    </source>
</evidence>
<evidence type="ECO:0000256" key="3">
    <source>
        <dbReference type="ARBA" id="ARBA00022840"/>
    </source>
</evidence>
<dbReference type="Gene3D" id="3.30.565.10">
    <property type="entry name" value="Histidine kinase-like ATPase, C-terminal domain"/>
    <property type="match status" value="1"/>
</dbReference>
<evidence type="ECO:0000256" key="1">
    <source>
        <dbReference type="ARBA" id="ARBA00008239"/>
    </source>
</evidence>
<dbReference type="InterPro" id="IPR036890">
    <property type="entry name" value="HATPase_C_sf"/>
</dbReference>
<dbReference type="GO" id="GO:0005524">
    <property type="term" value="F:ATP binding"/>
    <property type="evidence" value="ECO:0007669"/>
    <property type="project" value="UniProtKB-KW"/>
</dbReference>
<dbReference type="PANTHER" id="PTHR11528">
    <property type="entry name" value="HEAT SHOCK PROTEIN 90 FAMILY MEMBER"/>
    <property type="match status" value="1"/>
</dbReference>
<name>A0AAV1RF61_9ROSI</name>
<keyword evidence="2" id="KW-0547">Nucleotide-binding</keyword>
<comment type="similarity">
    <text evidence="1">Belongs to the heat shock protein 90 family.</text>
</comment>
<proteinExistence type="inferred from homology"/>
<evidence type="ECO:0000256" key="2">
    <source>
        <dbReference type="ARBA" id="ARBA00022741"/>
    </source>
</evidence>
<feature type="region of interest" description="Disordered" evidence="5">
    <location>
        <begin position="96"/>
        <end position="125"/>
    </location>
</feature>
<dbReference type="AlphaFoldDB" id="A0AAV1RF61"/>
<evidence type="ECO:0000313" key="7">
    <source>
        <dbReference type="Proteomes" id="UP001314170"/>
    </source>
</evidence>
<organism evidence="6 7">
    <name type="scientific">Dovyalis caffra</name>
    <dbReference type="NCBI Taxonomy" id="77055"/>
    <lineage>
        <taxon>Eukaryota</taxon>
        <taxon>Viridiplantae</taxon>
        <taxon>Streptophyta</taxon>
        <taxon>Embryophyta</taxon>
        <taxon>Tracheophyta</taxon>
        <taxon>Spermatophyta</taxon>
        <taxon>Magnoliopsida</taxon>
        <taxon>eudicotyledons</taxon>
        <taxon>Gunneridae</taxon>
        <taxon>Pentapetalae</taxon>
        <taxon>rosids</taxon>
        <taxon>fabids</taxon>
        <taxon>Malpighiales</taxon>
        <taxon>Salicaceae</taxon>
        <taxon>Flacourtieae</taxon>
        <taxon>Dovyalis</taxon>
    </lineage>
</organism>
<keyword evidence="3" id="KW-0067">ATP-binding</keyword>
<gene>
    <name evidence="6" type="ORF">DCAF_LOCUS9329</name>
</gene>
<reference evidence="6 7" key="1">
    <citation type="submission" date="2024-01" db="EMBL/GenBank/DDBJ databases">
        <authorList>
            <person name="Waweru B."/>
        </authorList>
    </citation>
    <scope>NUCLEOTIDE SEQUENCE [LARGE SCALE GENOMIC DNA]</scope>
</reference>
<comment type="caution">
    <text evidence="6">The sequence shown here is derived from an EMBL/GenBank/DDBJ whole genome shotgun (WGS) entry which is preliminary data.</text>
</comment>
<dbReference type="GO" id="GO:0051082">
    <property type="term" value="F:unfolded protein binding"/>
    <property type="evidence" value="ECO:0007669"/>
    <property type="project" value="InterPro"/>
</dbReference>
<dbReference type="InterPro" id="IPR020575">
    <property type="entry name" value="Hsp90_N"/>
</dbReference>